<dbReference type="EMBL" id="CP001814">
    <property type="protein sequence ID" value="ACZ88252.1"/>
    <property type="molecule type" value="Genomic_DNA"/>
</dbReference>
<accession>D2BF94</accession>
<reference evidence="2 3" key="1">
    <citation type="journal article" date="2010" name="Stand. Genomic Sci.">
        <title>Complete genome sequence of Streptosporangium roseum type strain (NI 9100).</title>
        <authorList>
            <person name="Nolan M."/>
            <person name="Sikorski J."/>
            <person name="Jando M."/>
            <person name="Lucas S."/>
            <person name="Lapidus A."/>
            <person name="Glavina Del Rio T."/>
            <person name="Chen F."/>
            <person name="Tice H."/>
            <person name="Pitluck S."/>
            <person name="Cheng J.F."/>
            <person name="Chertkov O."/>
            <person name="Sims D."/>
            <person name="Meincke L."/>
            <person name="Brettin T."/>
            <person name="Han C."/>
            <person name="Detter J.C."/>
            <person name="Bruce D."/>
            <person name="Goodwin L."/>
            <person name="Land M."/>
            <person name="Hauser L."/>
            <person name="Chang Y.J."/>
            <person name="Jeffries C.D."/>
            <person name="Ivanova N."/>
            <person name="Mavromatis K."/>
            <person name="Mikhailova N."/>
            <person name="Chen A."/>
            <person name="Palaniappan K."/>
            <person name="Chain P."/>
            <person name="Rohde M."/>
            <person name="Goker M."/>
            <person name="Bristow J."/>
            <person name="Eisen J.A."/>
            <person name="Markowitz V."/>
            <person name="Hugenholtz P."/>
            <person name="Kyrpides N.C."/>
            <person name="Klenk H.P."/>
        </authorList>
    </citation>
    <scope>NUCLEOTIDE SEQUENCE [LARGE SCALE GENOMIC DNA]</scope>
    <source>
        <strain evidence="3">ATCC 12428 / DSM 43021 / JCM 3005 / NI 9100</strain>
    </source>
</reference>
<sequence length="45" mass="4263">MIGEAGLTTVAGAAPGRQEDGGTAPRPGGGMIVCSADSGVMVCDV</sequence>
<evidence type="ECO:0000256" key="1">
    <source>
        <dbReference type="SAM" id="MobiDB-lite"/>
    </source>
</evidence>
<evidence type="ECO:0000313" key="2">
    <source>
        <dbReference type="EMBL" id="ACZ88252.1"/>
    </source>
</evidence>
<protein>
    <submittedName>
        <fullName evidence="2">Uncharacterized protein</fullName>
    </submittedName>
</protein>
<dbReference type="Proteomes" id="UP000002029">
    <property type="component" value="Chromosome"/>
</dbReference>
<dbReference type="HOGENOM" id="CLU_3205963_0_0_11"/>
<organism evidence="2 3">
    <name type="scientific">Streptosporangium roseum (strain ATCC 12428 / DSM 43021 / JCM 3005 / KCTC 9067 / NCIMB 10171 / NRRL 2505 / NI 9100)</name>
    <dbReference type="NCBI Taxonomy" id="479432"/>
    <lineage>
        <taxon>Bacteria</taxon>
        <taxon>Bacillati</taxon>
        <taxon>Actinomycetota</taxon>
        <taxon>Actinomycetes</taxon>
        <taxon>Streptosporangiales</taxon>
        <taxon>Streptosporangiaceae</taxon>
        <taxon>Streptosporangium</taxon>
    </lineage>
</organism>
<gene>
    <name evidence="2" type="ordered locus">Sros_5496</name>
</gene>
<name>D2BF94_STRRD</name>
<feature type="region of interest" description="Disordered" evidence="1">
    <location>
        <begin position="1"/>
        <end position="29"/>
    </location>
</feature>
<dbReference type="KEGG" id="sro:Sros_5496"/>
<keyword evidence="3" id="KW-1185">Reference proteome</keyword>
<dbReference type="AlphaFoldDB" id="D2BF94"/>
<dbReference type="STRING" id="479432.Sros_5496"/>
<proteinExistence type="predicted"/>
<evidence type="ECO:0000313" key="3">
    <source>
        <dbReference type="Proteomes" id="UP000002029"/>
    </source>
</evidence>